<organism evidence="3 4">
    <name type="scientific">Cohaesibacter gelatinilyticus</name>
    <dbReference type="NCBI Taxonomy" id="372072"/>
    <lineage>
        <taxon>Bacteria</taxon>
        <taxon>Pseudomonadati</taxon>
        <taxon>Pseudomonadota</taxon>
        <taxon>Alphaproteobacteria</taxon>
        <taxon>Hyphomicrobiales</taxon>
        <taxon>Cohaesibacteraceae</taxon>
    </lineage>
</organism>
<dbReference type="EMBL" id="OBEL01000002">
    <property type="protein sequence ID" value="SNZ19349.1"/>
    <property type="molecule type" value="Genomic_DNA"/>
</dbReference>
<accession>A0A285PCA3</accession>
<evidence type="ECO:0000256" key="2">
    <source>
        <dbReference type="SAM" id="SignalP"/>
    </source>
</evidence>
<name>A0A285PCA3_9HYPH</name>
<keyword evidence="4" id="KW-1185">Reference proteome</keyword>
<dbReference type="AlphaFoldDB" id="A0A285PCA3"/>
<gene>
    <name evidence="3" type="ORF">SAMN06265368_2432</name>
</gene>
<evidence type="ECO:0000256" key="1">
    <source>
        <dbReference type="SAM" id="MobiDB-lite"/>
    </source>
</evidence>
<feature type="compositionally biased region" description="Low complexity" evidence="1">
    <location>
        <begin position="22"/>
        <end position="43"/>
    </location>
</feature>
<feature type="chain" id="PRO_5012312381" evidence="2">
    <location>
        <begin position="21"/>
        <end position="88"/>
    </location>
</feature>
<evidence type="ECO:0000313" key="3">
    <source>
        <dbReference type="EMBL" id="SNZ19349.1"/>
    </source>
</evidence>
<protein>
    <submittedName>
        <fullName evidence="3">Uncharacterized protein</fullName>
    </submittedName>
</protein>
<proteinExistence type="predicted"/>
<reference evidence="3 4" key="1">
    <citation type="submission" date="2017-09" db="EMBL/GenBank/DDBJ databases">
        <authorList>
            <person name="Ehlers B."/>
            <person name="Leendertz F.H."/>
        </authorList>
    </citation>
    <scope>NUCLEOTIDE SEQUENCE [LARGE SCALE GENOMIC DNA]</scope>
    <source>
        <strain evidence="3 4">DSM 18289</strain>
    </source>
</reference>
<feature type="signal peptide" evidence="2">
    <location>
        <begin position="1"/>
        <end position="20"/>
    </location>
</feature>
<sequence>MRLMLTLMIALPLVCSSALADQSKPNSSSNKQSQTTRSQPDNGAVVLGGIAALLLAWGLSEGYEKSQQDDCMKSCKLNRGRCIELCTR</sequence>
<evidence type="ECO:0000313" key="4">
    <source>
        <dbReference type="Proteomes" id="UP000219439"/>
    </source>
</evidence>
<feature type="region of interest" description="Disordered" evidence="1">
    <location>
        <begin position="20"/>
        <end position="43"/>
    </location>
</feature>
<dbReference type="Proteomes" id="UP000219439">
    <property type="component" value="Unassembled WGS sequence"/>
</dbReference>
<keyword evidence="2" id="KW-0732">Signal</keyword>